<dbReference type="InParanoid" id="A0A074Z5E1"/>
<proteinExistence type="inferred from homology"/>
<evidence type="ECO:0000313" key="7">
    <source>
        <dbReference type="Proteomes" id="UP000030641"/>
    </source>
</evidence>
<keyword evidence="5" id="KW-1133">Transmembrane helix</keyword>
<feature type="transmembrane region" description="Helical" evidence="5">
    <location>
        <begin position="12"/>
        <end position="40"/>
    </location>
</feature>
<evidence type="ECO:0000256" key="1">
    <source>
        <dbReference type="ARBA" id="ARBA00006484"/>
    </source>
</evidence>
<dbReference type="PANTHER" id="PTHR24322">
    <property type="entry name" value="PKSB"/>
    <property type="match status" value="1"/>
</dbReference>
<dbReference type="Pfam" id="PF00106">
    <property type="entry name" value="adh_short"/>
    <property type="match status" value="1"/>
</dbReference>
<dbReference type="EMBL" id="KL584763">
    <property type="protein sequence ID" value="KEQ94136.1"/>
    <property type="molecule type" value="Genomic_DNA"/>
</dbReference>
<keyword evidence="5" id="KW-0472">Membrane</keyword>
<evidence type="ECO:0008006" key="8">
    <source>
        <dbReference type="Google" id="ProtNLM"/>
    </source>
</evidence>
<dbReference type="InterPro" id="IPR002347">
    <property type="entry name" value="SDR_fam"/>
</dbReference>
<organism evidence="6 7">
    <name type="scientific">Aureobasidium subglaciale (strain EXF-2481)</name>
    <name type="common">Aureobasidium pullulans var. subglaciale</name>
    <dbReference type="NCBI Taxonomy" id="1043005"/>
    <lineage>
        <taxon>Eukaryota</taxon>
        <taxon>Fungi</taxon>
        <taxon>Dikarya</taxon>
        <taxon>Ascomycota</taxon>
        <taxon>Pezizomycotina</taxon>
        <taxon>Dothideomycetes</taxon>
        <taxon>Dothideomycetidae</taxon>
        <taxon>Dothideales</taxon>
        <taxon>Saccotheciaceae</taxon>
        <taxon>Aureobasidium</taxon>
    </lineage>
</organism>
<evidence type="ECO:0000256" key="4">
    <source>
        <dbReference type="RuleBase" id="RU000363"/>
    </source>
</evidence>
<dbReference type="RefSeq" id="XP_013342615.1">
    <property type="nucleotide sequence ID" value="XM_013487161.1"/>
</dbReference>
<dbReference type="Proteomes" id="UP000030641">
    <property type="component" value="Unassembled WGS sequence"/>
</dbReference>
<dbReference type="PANTHER" id="PTHR24322:SF736">
    <property type="entry name" value="RETINOL DEHYDROGENASE 10"/>
    <property type="match status" value="1"/>
</dbReference>
<dbReference type="FunCoup" id="A0A074Z5E1">
    <property type="interactions" value="522"/>
</dbReference>
<dbReference type="HOGENOM" id="CLU_010194_5_1_1"/>
<sequence length="391" mass="42225">MSFIDYFSHPTTALITNIASLLTPSFLALISIVTILYTLTLSPLPSTPALSIDYLLHLTSFLFPPIQFIWSCALGSHLSYLAIAKTPSYLPFTLATWYTLLYSLSAINTRLGNGKARKLVWSQQIAVITGGAGGLGWLIAKILELKGASVAVWDVKASEELEREEGGVKWYRVDVTDVQEVEMAWQRVKDDLGTPTILINNAGIVNGLPLLSLTATQYTRCFAINTLSHFHTTRTFLPSMLSSPLGGTIVTVSSVLGHLGASHLTDYTASKAALQAFHTSLGAEISQLSSSPQHPGAKNTRMLLVKPGQLSTAMFSTLKSPSDFFGPVVQAKDLAKAIVDGIEEGRDGVVAMPVYAHLVEWLGVLPTGLQRAARWMSGVDGAMKTFGSKRE</sequence>
<evidence type="ECO:0000256" key="3">
    <source>
        <dbReference type="ARBA" id="ARBA00023002"/>
    </source>
</evidence>
<accession>A0A074Z5E1</accession>
<dbReference type="OrthoDB" id="5840532at2759"/>
<dbReference type="InterPro" id="IPR020904">
    <property type="entry name" value="Sc_DH/Rdtase_CS"/>
</dbReference>
<dbReference type="Gene3D" id="3.40.50.720">
    <property type="entry name" value="NAD(P)-binding Rossmann-like Domain"/>
    <property type="match status" value="1"/>
</dbReference>
<name>A0A074Z5E1_AURSE</name>
<keyword evidence="3" id="KW-0560">Oxidoreductase</keyword>
<evidence type="ECO:0000256" key="2">
    <source>
        <dbReference type="ARBA" id="ARBA00022857"/>
    </source>
</evidence>
<evidence type="ECO:0000256" key="5">
    <source>
        <dbReference type="SAM" id="Phobius"/>
    </source>
</evidence>
<gene>
    <name evidence="6" type="ORF">AUEXF2481DRAFT_66673</name>
</gene>
<keyword evidence="2" id="KW-0521">NADP</keyword>
<dbReference type="OMA" id="NWYAVLP"/>
<dbReference type="InterPro" id="IPR036291">
    <property type="entry name" value="NAD(P)-bd_dom_sf"/>
</dbReference>
<dbReference type="PRINTS" id="PR00081">
    <property type="entry name" value="GDHRDH"/>
</dbReference>
<dbReference type="AlphaFoldDB" id="A0A074Z5E1"/>
<evidence type="ECO:0000313" key="6">
    <source>
        <dbReference type="EMBL" id="KEQ94136.1"/>
    </source>
</evidence>
<reference evidence="6 7" key="1">
    <citation type="journal article" date="2014" name="BMC Genomics">
        <title>Genome sequencing of four Aureobasidium pullulans varieties: biotechnological potential, stress tolerance, and description of new species.</title>
        <authorList>
            <person name="Gostin Ar C."/>
            <person name="Ohm R.A."/>
            <person name="Kogej T."/>
            <person name="Sonjak S."/>
            <person name="Turk M."/>
            <person name="Zajc J."/>
            <person name="Zalar P."/>
            <person name="Grube M."/>
            <person name="Sun H."/>
            <person name="Han J."/>
            <person name="Sharma A."/>
            <person name="Chiniquy J."/>
            <person name="Ngan C.Y."/>
            <person name="Lipzen A."/>
            <person name="Barry K."/>
            <person name="Grigoriev I.V."/>
            <person name="Gunde-Cimerman N."/>
        </authorList>
    </citation>
    <scope>NUCLEOTIDE SEQUENCE [LARGE SCALE GENOMIC DNA]</scope>
    <source>
        <strain evidence="6 7">EXF-2481</strain>
    </source>
</reference>
<dbReference type="GO" id="GO:0016616">
    <property type="term" value="F:oxidoreductase activity, acting on the CH-OH group of donors, NAD or NADP as acceptor"/>
    <property type="evidence" value="ECO:0007669"/>
    <property type="project" value="TreeGrafter"/>
</dbReference>
<keyword evidence="5" id="KW-0812">Transmembrane</keyword>
<protein>
    <recommendedName>
        <fullName evidence="8">NAD(P)-binding protein</fullName>
    </recommendedName>
</protein>
<dbReference type="GeneID" id="25370284"/>
<dbReference type="STRING" id="1043005.A0A074Z5E1"/>
<dbReference type="PRINTS" id="PR00080">
    <property type="entry name" value="SDRFAMILY"/>
</dbReference>
<comment type="similarity">
    <text evidence="1 4">Belongs to the short-chain dehydrogenases/reductases (SDR) family.</text>
</comment>
<dbReference type="SUPFAM" id="SSF51735">
    <property type="entry name" value="NAD(P)-binding Rossmann-fold domains"/>
    <property type="match status" value="1"/>
</dbReference>
<feature type="transmembrane region" description="Helical" evidence="5">
    <location>
        <begin position="119"/>
        <end position="140"/>
    </location>
</feature>
<dbReference type="PROSITE" id="PS00061">
    <property type="entry name" value="ADH_SHORT"/>
    <property type="match status" value="1"/>
</dbReference>
<feature type="transmembrane region" description="Helical" evidence="5">
    <location>
        <begin position="89"/>
        <end position="107"/>
    </location>
</feature>
<keyword evidence="7" id="KW-1185">Reference proteome</keyword>